<keyword evidence="4" id="KW-1185">Reference proteome</keyword>
<reference evidence="4" key="1">
    <citation type="submission" date="2014-05" db="EMBL/GenBank/DDBJ databases">
        <authorList>
            <person name="Kube M."/>
        </authorList>
    </citation>
    <scope>NUCLEOTIDE SEQUENCE [LARGE SCALE GENOMIC DNA]</scope>
</reference>
<dbReference type="Proteomes" id="UP000032434">
    <property type="component" value="Chromosome 1"/>
</dbReference>
<keyword evidence="1" id="KW-1133">Transmembrane helix</keyword>
<dbReference type="GO" id="GO:0006465">
    <property type="term" value="P:signal peptide processing"/>
    <property type="evidence" value="ECO:0007669"/>
    <property type="project" value="InterPro"/>
</dbReference>
<dbReference type="KEGG" id="aoc:Aocu_03260"/>
<dbReference type="GO" id="GO:0004252">
    <property type="term" value="F:serine-type endopeptidase activity"/>
    <property type="evidence" value="ECO:0007669"/>
    <property type="project" value="InterPro"/>
</dbReference>
<dbReference type="RefSeq" id="WP_045748955.1">
    <property type="nucleotide sequence ID" value="NZ_FUZK01000002.1"/>
</dbReference>
<accession>A0A061AAI0</accession>
<dbReference type="InterPro" id="IPR036286">
    <property type="entry name" value="LexA/Signal_pep-like_sf"/>
</dbReference>
<dbReference type="AlphaFoldDB" id="A0A061AAI0"/>
<dbReference type="STRING" id="35623.Aocu_03260"/>
<evidence type="ECO:0000256" key="1">
    <source>
        <dbReference type="SAM" id="Phobius"/>
    </source>
</evidence>
<dbReference type="EMBL" id="LK028559">
    <property type="protein sequence ID" value="CDR30399.1"/>
    <property type="molecule type" value="Genomic_DNA"/>
</dbReference>
<dbReference type="HOGENOM" id="CLU_1280875_0_0_14"/>
<name>A0A061AAI0_9MOLU</name>
<dbReference type="SUPFAM" id="SSF51306">
    <property type="entry name" value="LexA/Signal peptidase"/>
    <property type="match status" value="1"/>
</dbReference>
<proteinExistence type="predicted"/>
<feature type="transmembrane region" description="Helical" evidence="1">
    <location>
        <begin position="12"/>
        <end position="31"/>
    </location>
</feature>
<keyword evidence="1" id="KW-0812">Transmembrane</keyword>
<evidence type="ECO:0000313" key="4">
    <source>
        <dbReference type="Proteomes" id="UP000032434"/>
    </source>
</evidence>
<feature type="transmembrane region" description="Helical" evidence="1">
    <location>
        <begin position="158"/>
        <end position="185"/>
    </location>
</feature>
<dbReference type="InParanoid" id="A0A061AAI0"/>
<sequence length="214" mass="24435">MKKNVVRIVQSTLYYISIIFLLFLLIVSVMIPNGLVKTIGVGWYRVVSNSMEPIIMTGDYILVLRDQNVDAFEDGDIIVFETYFLVPGINMYQKEVVTHHFYRVDEDGFIITYPHSQYGLSPSERQYDSWRKGPGTPYDVTVDDVLGRHLTTIPSSGIFGFILSPYGLLVIVVNVGLIYGLIYFFKKDGKKKELEVCEEEVTDAVDEDKDHDVE</sequence>
<dbReference type="OrthoDB" id="2243765at2"/>
<dbReference type="CDD" id="cd06462">
    <property type="entry name" value="Peptidase_S24_S26"/>
    <property type="match status" value="1"/>
</dbReference>
<keyword evidence="1" id="KW-0472">Membrane</keyword>
<gene>
    <name evidence="3" type="ORF">Aocu_03260</name>
</gene>
<dbReference type="InterPro" id="IPR019533">
    <property type="entry name" value="Peptidase_S26"/>
</dbReference>
<dbReference type="Pfam" id="PF10502">
    <property type="entry name" value="Peptidase_S26"/>
    <property type="match status" value="1"/>
</dbReference>
<dbReference type="PATRIC" id="fig|35623.3.peg.326"/>
<organism evidence="3 4">
    <name type="scientific">Acholeplasma oculi</name>
    <dbReference type="NCBI Taxonomy" id="35623"/>
    <lineage>
        <taxon>Bacteria</taxon>
        <taxon>Bacillati</taxon>
        <taxon>Mycoplasmatota</taxon>
        <taxon>Mollicutes</taxon>
        <taxon>Acholeplasmatales</taxon>
        <taxon>Acholeplasmataceae</taxon>
        <taxon>Acholeplasma</taxon>
    </lineage>
</organism>
<feature type="domain" description="Peptidase S26" evidence="2">
    <location>
        <begin position="24"/>
        <end position="81"/>
    </location>
</feature>
<evidence type="ECO:0000259" key="2">
    <source>
        <dbReference type="Pfam" id="PF10502"/>
    </source>
</evidence>
<protein>
    <submittedName>
        <fullName evidence="3">Peptidase S24</fullName>
    </submittedName>
</protein>
<evidence type="ECO:0000313" key="3">
    <source>
        <dbReference type="EMBL" id="CDR30399.1"/>
    </source>
</evidence>